<dbReference type="PANTHER" id="PTHR21354">
    <property type="entry name" value="ZINC FINGER PROTEIN 511"/>
    <property type="match status" value="1"/>
</dbReference>
<dbReference type="InterPro" id="IPR013087">
    <property type="entry name" value="Znf_C2H2_type"/>
</dbReference>
<feature type="domain" description="C2H2-type" evidence="1">
    <location>
        <begin position="95"/>
        <end position="118"/>
    </location>
</feature>
<organism evidence="2 3">
    <name type="scientific">Amphibalanus amphitrite</name>
    <name type="common">Striped barnacle</name>
    <name type="synonym">Balanus amphitrite</name>
    <dbReference type="NCBI Taxonomy" id="1232801"/>
    <lineage>
        <taxon>Eukaryota</taxon>
        <taxon>Metazoa</taxon>
        <taxon>Ecdysozoa</taxon>
        <taxon>Arthropoda</taxon>
        <taxon>Crustacea</taxon>
        <taxon>Multicrustacea</taxon>
        <taxon>Cirripedia</taxon>
        <taxon>Thoracica</taxon>
        <taxon>Thoracicalcarea</taxon>
        <taxon>Balanomorpha</taxon>
        <taxon>Balanoidea</taxon>
        <taxon>Balanidae</taxon>
        <taxon>Amphibalaninae</taxon>
        <taxon>Amphibalanus</taxon>
    </lineage>
</organism>
<dbReference type="SMART" id="SM00355">
    <property type="entry name" value="ZnF_C2H2"/>
    <property type="match status" value="2"/>
</dbReference>
<dbReference type="OrthoDB" id="18440at2759"/>
<evidence type="ECO:0000313" key="3">
    <source>
        <dbReference type="Proteomes" id="UP000440578"/>
    </source>
</evidence>
<dbReference type="AlphaFoldDB" id="A0A6A4X8B3"/>
<name>A0A6A4X8B3_AMPAM</name>
<protein>
    <submittedName>
        <fullName evidence="2">Zinc finger protein 511</fullName>
    </submittedName>
</protein>
<proteinExistence type="predicted"/>
<dbReference type="InterPro" id="IPR039258">
    <property type="entry name" value="ZNF511"/>
</dbReference>
<accession>A0A6A4X8B3</accession>
<keyword evidence="3" id="KW-1185">Reference proteome</keyword>
<comment type="caution">
    <text evidence="2">The sequence shown here is derived from an EMBL/GenBank/DDBJ whole genome shotgun (WGS) entry which is preliminary data.</text>
</comment>
<gene>
    <name evidence="2" type="primary">znf511_1</name>
    <name evidence="2" type="ORF">FJT64_018435</name>
</gene>
<dbReference type="PANTHER" id="PTHR21354:SF0">
    <property type="entry name" value="ZINC FINGER PROTEIN 511"/>
    <property type="match status" value="1"/>
</dbReference>
<evidence type="ECO:0000259" key="1">
    <source>
        <dbReference type="SMART" id="SM00355"/>
    </source>
</evidence>
<dbReference type="EMBL" id="VIIS01000297">
    <property type="protein sequence ID" value="KAF0310641.1"/>
    <property type="molecule type" value="Genomic_DNA"/>
</dbReference>
<evidence type="ECO:0000313" key="2">
    <source>
        <dbReference type="EMBL" id="KAF0310641.1"/>
    </source>
</evidence>
<dbReference type="Proteomes" id="UP000440578">
    <property type="component" value="Unassembled WGS sequence"/>
</dbReference>
<feature type="domain" description="C2H2-type" evidence="1">
    <location>
        <begin position="68"/>
        <end position="93"/>
    </location>
</feature>
<sequence>MKMETSTSPLNKEDSVWTYLRSIANKRHPFSDPLYKEGNEACRMQLQYVAVDEDDDTLSDKSEPVSRFQCAVPGCGRWLGSVLEQEVHYSTSHRHSCGLCRAQLPSFHLLQLHLEESHDSLFAVRAQRQPMPRLRFSYTVPEHGVSFGAGAVRSLGREMADGDASEIDMASLAAALEPETL</sequence>
<reference evidence="2 3" key="1">
    <citation type="submission" date="2019-07" db="EMBL/GenBank/DDBJ databases">
        <title>Draft genome assembly of a fouling barnacle, Amphibalanus amphitrite (Darwin, 1854): The first reference genome for Thecostraca.</title>
        <authorList>
            <person name="Kim W."/>
        </authorList>
    </citation>
    <scope>NUCLEOTIDE SEQUENCE [LARGE SCALE GENOMIC DNA]</scope>
    <source>
        <strain evidence="2">SNU_AA5</strain>
        <tissue evidence="2">Soma without cirri and trophi</tissue>
    </source>
</reference>